<keyword evidence="4" id="KW-1185">Reference proteome</keyword>
<sequence length="345" mass="40027">MIKGSTLNITKVVLSILIAIVLVVNLKTVDRIDRVNAAFTSRHNEATWFVFQLVKEYSNFLMLTRVNPIDFDQLWLAYDITWSRFDILLTSQESANFIKAANFQNYFNDEFNKLKALEPSIRLVEAKQIDAQLLSKKVQLTYQDLINFINDNFRLQSPIVERKTQEMNELLLLHRLSLGALVILFIAVVIIFILESRFRHQVTLSDSLTKLHDRSALMYFVKNASNEDETYNLMSLQVRNLDEINQKYGLDYGDMVLINLANKLSKLVPKGCQSYRFSGRQFIIIGHCQENEQEKEIIKAIRHEMEQPIEVGPLTFISDIAIKVEQMPKRLILDHLTSLAREDNQ</sequence>
<feature type="transmembrane region" description="Helical" evidence="1">
    <location>
        <begin position="172"/>
        <end position="194"/>
    </location>
</feature>
<gene>
    <name evidence="3" type="ORF">QWJ08_17125</name>
</gene>
<name>A0ABT7Y4U1_9VIBR</name>
<dbReference type="Gene3D" id="3.30.70.270">
    <property type="match status" value="1"/>
</dbReference>
<dbReference type="NCBIfam" id="TIGR00254">
    <property type="entry name" value="GGDEF"/>
    <property type="match status" value="1"/>
</dbReference>
<dbReference type="Proteomes" id="UP001169719">
    <property type="component" value="Unassembled WGS sequence"/>
</dbReference>
<dbReference type="SMART" id="SM00267">
    <property type="entry name" value="GGDEF"/>
    <property type="match status" value="1"/>
</dbReference>
<protein>
    <submittedName>
        <fullName evidence="3">GGDEF domain-containing protein</fullName>
    </submittedName>
</protein>
<dbReference type="SUPFAM" id="SSF55073">
    <property type="entry name" value="Nucleotide cyclase"/>
    <property type="match status" value="1"/>
</dbReference>
<comment type="caution">
    <text evidence="3">The sequence shown here is derived from an EMBL/GenBank/DDBJ whole genome shotgun (WGS) entry which is preliminary data.</text>
</comment>
<dbReference type="PANTHER" id="PTHR33121">
    <property type="entry name" value="CYCLIC DI-GMP PHOSPHODIESTERASE PDEF"/>
    <property type="match status" value="1"/>
</dbReference>
<dbReference type="EMBL" id="JAUEOZ010000002">
    <property type="protein sequence ID" value="MDN2483068.1"/>
    <property type="molecule type" value="Genomic_DNA"/>
</dbReference>
<keyword evidence="1" id="KW-0472">Membrane</keyword>
<organism evidence="3 4">
    <name type="scientific">Vibrio agarivorans</name>
    <dbReference type="NCBI Taxonomy" id="153622"/>
    <lineage>
        <taxon>Bacteria</taxon>
        <taxon>Pseudomonadati</taxon>
        <taxon>Pseudomonadota</taxon>
        <taxon>Gammaproteobacteria</taxon>
        <taxon>Vibrionales</taxon>
        <taxon>Vibrionaceae</taxon>
        <taxon>Vibrio</taxon>
    </lineage>
</organism>
<dbReference type="RefSeq" id="WP_289963123.1">
    <property type="nucleotide sequence ID" value="NZ_JAUEOZ010000002.1"/>
</dbReference>
<dbReference type="PANTHER" id="PTHR33121:SF79">
    <property type="entry name" value="CYCLIC DI-GMP PHOSPHODIESTERASE PDED-RELATED"/>
    <property type="match status" value="1"/>
</dbReference>
<dbReference type="InterPro" id="IPR000160">
    <property type="entry name" value="GGDEF_dom"/>
</dbReference>
<dbReference type="InterPro" id="IPR050706">
    <property type="entry name" value="Cyclic-di-GMP_PDE-like"/>
</dbReference>
<keyword evidence="1" id="KW-1133">Transmembrane helix</keyword>
<evidence type="ECO:0000259" key="2">
    <source>
        <dbReference type="PROSITE" id="PS50887"/>
    </source>
</evidence>
<proteinExistence type="predicted"/>
<evidence type="ECO:0000256" key="1">
    <source>
        <dbReference type="SAM" id="Phobius"/>
    </source>
</evidence>
<dbReference type="Pfam" id="PF00990">
    <property type="entry name" value="GGDEF"/>
    <property type="match status" value="1"/>
</dbReference>
<feature type="transmembrane region" description="Helical" evidence="1">
    <location>
        <begin position="6"/>
        <end position="26"/>
    </location>
</feature>
<accession>A0ABT7Y4U1</accession>
<keyword evidence="1" id="KW-0812">Transmembrane</keyword>
<evidence type="ECO:0000313" key="3">
    <source>
        <dbReference type="EMBL" id="MDN2483068.1"/>
    </source>
</evidence>
<evidence type="ECO:0000313" key="4">
    <source>
        <dbReference type="Proteomes" id="UP001169719"/>
    </source>
</evidence>
<feature type="domain" description="GGDEF" evidence="2">
    <location>
        <begin position="229"/>
        <end position="345"/>
    </location>
</feature>
<reference evidence="3" key="1">
    <citation type="submission" date="2024-05" db="EMBL/GenBank/DDBJ databases">
        <title>Genome Sequences of Four Agar- Degrading Marine Bacteria.</title>
        <authorList>
            <person name="Phillips E.K."/>
            <person name="Shaffer J.C."/>
            <person name="Henson M.W."/>
            <person name="Temperton B."/>
            <person name="Thrash C.J."/>
            <person name="Martin M.O."/>
        </authorList>
    </citation>
    <scope>NUCLEOTIDE SEQUENCE</scope>
    <source>
        <strain evidence="3">EKP203</strain>
    </source>
</reference>
<dbReference type="PROSITE" id="PS50887">
    <property type="entry name" value="GGDEF"/>
    <property type="match status" value="1"/>
</dbReference>
<dbReference type="InterPro" id="IPR043128">
    <property type="entry name" value="Rev_trsase/Diguanyl_cyclase"/>
</dbReference>
<dbReference type="InterPro" id="IPR029787">
    <property type="entry name" value="Nucleotide_cyclase"/>
</dbReference>